<protein>
    <submittedName>
        <fullName evidence="4">Crotonase</fullName>
    </submittedName>
</protein>
<dbReference type="Proteomes" id="UP001238179">
    <property type="component" value="Chromosome"/>
</dbReference>
<dbReference type="GO" id="GO:0006635">
    <property type="term" value="P:fatty acid beta-oxidation"/>
    <property type="evidence" value="ECO:0007669"/>
    <property type="project" value="TreeGrafter"/>
</dbReference>
<keyword evidence="5" id="KW-1185">Reference proteome</keyword>
<evidence type="ECO:0000313" key="4">
    <source>
        <dbReference type="EMBL" id="BDU71237.1"/>
    </source>
</evidence>
<accession>A0AA48GNT1</accession>
<dbReference type="Gene3D" id="1.10.12.10">
    <property type="entry name" value="Lyase 2-enoyl-coa Hydratase, Chain A, domain 2"/>
    <property type="match status" value="1"/>
</dbReference>
<reference evidence="5" key="1">
    <citation type="journal article" date="2023" name="Int. J. Syst. Evol. Microbiol.">
        <title>Mesoterricola silvestris gen. nov., sp. nov., Mesoterricola sediminis sp. nov., Geothrix oryzae sp. nov., Geothrix edaphica sp. nov., Geothrix rubra sp. nov., and Geothrix limicola sp. nov., six novel members of Acidobacteriota isolated from soils.</title>
        <authorList>
            <person name="Itoh H."/>
            <person name="Sugisawa Y."/>
            <person name="Mise K."/>
            <person name="Xu Z."/>
            <person name="Kuniyasu M."/>
            <person name="Ushijima N."/>
            <person name="Kawano K."/>
            <person name="Kobayashi E."/>
            <person name="Shiratori Y."/>
            <person name="Masuda Y."/>
            <person name="Senoo K."/>
        </authorList>
    </citation>
    <scope>NUCLEOTIDE SEQUENCE [LARGE SCALE GENOMIC DNA]</scope>
    <source>
        <strain evidence="5">W79</strain>
    </source>
</reference>
<evidence type="ECO:0000313" key="5">
    <source>
        <dbReference type="Proteomes" id="UP001238179"/>
    </source>
</evidence>
<sequence>MNDHVRLVIENGIGVVTIDRQEALNALDDGVLAGLEEAFLALGRDPSVRAVILTGAGKAFVAGADIKAMAAFTPVEARAFAQRGQRIFTLIEDYPHPVIAAVNGYALGGGCELAMTCDIRIASEKAKAGQPEVNLGVLPGFGGTQRLARIMGRSAAKYLLFTGEVIGAARGLELGLFNEVVAPENLLPRCMEIAAAIAAKAPVAVSFVKHAVNEGTDGPMAHGLSLEAELFAGTFGTQDQKEGMRAFIDKRPPQFLGK</sequence>
<dbReference type="PROSITE" id="PS00166">
    <property type="entry name" value="ENOYL_COA_HYDRATASE"/>
    <property type="match status" value="1"/>
</dbReference>
<name>A0AA48GNT1_9BACT</name>
<dbReference type="RefSeq" id="WP_316414124.1">
    <property type="nucleotide sequence ID" value="NZ_AP027080.1"/>
</dbReference>
<evidence type="ECO:0000256" key="2">
    <source>
        <dbReference type="ARBA" id="ARBA00023239"/>
    </source>
</evidence>
<dbReference type="InterPro" id="IPR029045">
    <property type="entry name" value="ClpP/crotonase-like_dom_sf"/>
</dbReference>
<dbReference type="Gene3D" id="3.90.226.10">
    <property type="entry name" value="2-enoyl-CoA Hydratase, Chain A, domain 1"/>
    <property type="match status" value="1"/>
</dbReference>
<organism evidence="4 5">
    <name type="scientific">Mesoterricola silvestris</name>
    <dbReference type="NCBI Taxonomy" id="2927979"/>
    <lineage>
        <taxon>Bacteria</taxon>
        <taxon>Pseudomonadati</taxon>
        <taxon>Acidobacteriota</taxon>
        <taxon>Holophagae</taxon>
        <taxon>Holophagales</taxon>
        <taxon>Holophagaceae</taxon>
        <taxon>Mesoterricola</taxon>
    </lineage>
</organism>
<dbReference type="InterPro" id="IPR014748">
    <property type="entry name" value="Enoyl-CoA_hydra_C"/>
</dbReference>
<dbReference type="GO" id="GO:0016836">
    <property type="term" value="F:hydro-lyase activity"/>
    <property type="evidence" value="ECO:0007669"/>
    <property type="project" value="UniProtKB-ARBA"/>
</dbReference>
<dbReference type="PANTHER" id="PTHR11941:SF54">
    <property type="entry name" value="ENOYL-COA HYDRATASE, MITOCHONDRIAL"/>
    <property type="match status" value="1"/>
</dbReference>
<dbReference type="PANTHER" id="PTHR11941">
    <property type="entry name" value="ENOYL-COA HYDRATASE-RELATED"/>
    <property type="match status" value="1"/>
</dbReference>
<dbReference type="InterPro" id="IPR018376">
    <property type="entry name" value="Enoyl-CoA_hyd/isom_CS"/>
</dbReference>
<keyword evidence="2" id="KW-0456">Lyase</keyword>
<dbReference type="InterPro" id="IPR001753">
    <property type="entry name" value="Enoyl-CoA_hydra/iso"/>
</dbReference>
<dbReference type="EMBL" id="AP027080">
    <property type="protein sequence ID" value="BDU71237.1"/>
    <property type="molecule type" value="Genomic_DNA"/>
</dbReference>
<evidence type="ECO:0000256" key="3">
    <source>
        <dbReference type="RuleBase" id="RU003707"/>
    </source>
</evidence>
<dbReference type="KEGG" id="msil:METEAL_04110"/>
<dbReference type="Pfam" id="PF00378">
    <property type="entry name" value="ECH_1"/>
    <property type="match status" value="1"/>
</dbReference>
<dbReference type="SUPFAM" id="SSF52096">
    <property type="entry name" value="ClpP/crotonase"/>
    <property type="match status" value="1"/>
</dbReference>
<evidence type="ECO:0000256" key="1">
    <source>
        <dbReference type="ARBA" id="ARBA00005254"/>
    </source>
</evidence>
<dbReference type="CDD" id="cd06558">
    <property type="entry name" value="crotonase-like"/>
    <property type="match status" value="1"/>
</dbReference>
<dbReference type="AlphaFoldDB" id="A0AA48GNT1"/>
<proteinExistence type="inferred from homology"/>
<comment type="similarity">
    <text evidence="1 3">Belongs to the enoyl-CoA hydratase/isomerase family.</text>
</comment>
<dbReference type="FunFam" id="1.10.12.10:FF:000001">
    <property type="entry name" value="Probable enoyl-CoA hydratase, mitochondrial"/>
    <property type="match status" value="1"/>
</dbReference>
<dbReference type="FunFam" id="3.90.226.10:FF:000009">
    <property type="entry name" value="Carnitinyl-CoA dehydratase"/>
    <property type="match status" value="1"/>
</dbReference>
<gene>
    <name evidence="4" type="ORF">METEAL_04110</name>
</gene>